<dbReference type="InterPro" id="IPR030474">
    <property type="entry name" value="IL-6/GCSF/MGF"/>
</dbReference>
<dbReference type="Proteomes" id="UP000031443">
    <property type="component" value="Unassembled WGS sequence"/>
</dbReference>
<evidence type="ECO:0000256" key="4">
    <source>
        <dbReference type="ARBA" id="ARBA00023030"/>
    </source>
</evidence>
<dbReference type="SUPFAM" id="SSF47266">
    <property type="entry name" value="4-helical cytokines"/>
    <property type="match status" value="1"/>
</dbReference>
<keyword evidence="3" id="KW-0964">Secreted</keyword>
<dbReference type="PROSITE" id="PS00254">
    <property type="entry name" value="INTERLEUKIN_6"/>
    <property type="match status" value="1"/>
</dbReference>
<dbReference type="EMBL" id="KB535131">
    <property type="protein sequence ID" value="EMP33840.1"/>
    <property type="molecule type" value="Genomic_DNA"/>
</dbReference>
<protein>
    <submittedName>
        <fullName evidence="7">Myelomonocytic growth factor</fullName>
    </submittedName>
</protein>
<keyword evidence="5" id="KW-1015">Disulfide bond</keyword>
<comment type="subcellular location">
    <subcellularLocation>
        <location evidence="1">Secreted</location>
    </subcellularLocation>
</comment>
<evidence type="ECO:0000256" key="1">
    <source>
        <dbReference type="ARBA" id="ARBA00004613"/>
    </source>
</evidence>
<evidence type="ECO:0000256" key="2">
    <source>
        <dbReference type="ARBA" id="ARBA00007432"/>
    </source>
</evidence>
<dbReference type="PANTHER" id="PTHR10511:SF2">
    <property type="entry name" value="GRANULOCYTE COLONY-STIMULATING FACTOR"/>
    <property type="match status" value="1"/>
</dbReference>
<dbReference type="GO" id="GO:0006955">
    <property type="term" value="P:immune response"/>
    <property type="evidence" value="ECO:0007669"/>
    <property type="project" value="InterPro"/>
</dbReference>
<keyword evidence="6" id="KW-0325">Glycoprotein</keyword>
<dbReference type="PRINTS" id="PR00434">
    <property type="entry name" value="INTERLEUKIN6"/>
</dbReference>
<dbReference type="GO" id="GO:0045639">
    <property type="term" value="P:positive regulation of myeloid cell differentiation"/>
    <property type="evidence" value="ECO:0007669"/>
    <property type="project" value="InterPro"/>
</dbReference>
<keyword evidence="4" id="KW-0339">Growth factor</keyword>
<dbReference type="GO" id="GO:0005125">
    <property type="term" value="F:cytokine activity"/>
    <property type="evidence" value="ECO:0007669"/>
    <property type="project" value="InterPro"/>
</dbReference>
<dbReference type="InterPro" id="IPR030473">
    <property type="entry name" value="IL6/GCSF/MGF_CS"/>
</dbReference>
<organism evidence="7 8">
    <name type="scientific">Chelonia mydas</name>
    <name type="common">Green sea-turtle</name>
    <name type="synonym">Chelonia agassizi</name>
    <dbReference type="NCBI Taxonomy" id="8469"/>
    <lineage>
        <taxon>Eukaryota</taxon>
        <taxon>Metazoa</taxon>
        <taxon>Chordata</taxon>
        <taxon>Craniata</taxon>
        <taxon>Vertebrata</taxon>
        <taxon>Euteleostomi</taxon>
        <taxon>Archelosauria</taxon>
        <taxon>Testudinata</taxon>
        <taxon>Testudines</taxon>
        <taxon>Cryptodira</taxon>
        <taxon>Durocryptodira</taxon>
        <taxon>Americhelydia</taxon>
        <taxon>Chelonioidea</taxon>
        <taxon>Cheloniidae</taxon>
        <taxon>Chelonia</taxon>
    </lineage>
</organism>
<dbReference type="GO" id="GO:0008083">
    <property type="term" value="F:growth factor activity"/>
    <property type="evidence" value="ECO:0007669"/>
    <property type="project" value="UniProtKB-KW"/>
</dbReference>
<dbReference type="PRINTS" id="PR00433">
    <property type="entry name" value="IL6GCSFMGF"/>
</dbReference>
<proteinExistence type="inferred from homology"/>
<evidence type="ECO:0000256" key="6">
    <source>
        <dbReference type="ARBA" id="ARBA00023180"/>
    </source>
</evidence>
<evidence type="ECO:0000313" key="8">
    <source>
        <dbReference type="Proteomes" id="UP000031443"/>
    </source>
</evidence>
<evidence type="ECO:0000256" key="5">
    <source>
        <dbReference type="ARBA" id="ARBA00023157"/>
    </source>
</evidence>
<dbReference type="InterPro" id="IPR009079">
    <property type="entry name" value="4_helix_cytokine-like_core"/>
</dbReference>
<dbReference type="STRING" id="8469.M7BE55"/>
<dbReference type="GO" id="GO:0005576">
    <property type="term" value="C:extracellular region"/>
    <property type="evidence" value="ECO:0007669"/>
    <property type="project" value="UniProtKB-SubCell"/>
</dbReference>
<dbReference type="InterPro" id="IPR040117">
    <property type="entry name" value="GCSF/MGF"/>
</dbReference>
<accession>M7BE55</accession>
<reference evidence="8" key="1">
    <citation type="journal article" date="2013" name="Nat. Genet.">
        <title>The draft genomes of soft-shell turtle and green sea turtle yield insights into the development and evolution of the turtle-specific body plan.</title>
        <authorList>
            <person name="Wang Z."/>
            <person name="Pascual-Anaya J."/>
            <person name="Zadissa A."/>
            <person name="Li W."/>
            <person name="Niimura Y."/>
            <person name="Huang Z."/>
            <person name="Li C."/>
            <person name="White S."/>
            <person name="Xiong Z."/>
            <person name="Fang D."/>
            <person name="Wang B."/>
            <person name="Ming Y."/>
            <person name="Chen Y."/>
            <person name="Zheng Y."/>
            <person name="Kuraku S."/>
            <person name="Pignatelli M."/>
            <person name="Herrero J."/>
            <person name="Beal K."/>
            <person name="Nozawa M."/>
            <person name="Li Q."/>
            <person name="Wang J."/>
            <person name="Zhang H."/>
            <person name="Yu L."/>
            <person name="Shigenobu S."/>
            <person name="Wang J."/>
            <person name="Liu J."/>
            <person name="Flicek P."/>
            <person name="Searle S."/>
            <person name="Wang J."/>
            <person name="Kuratani S."/>
            <person name="Yin Y."/>
            <person name="Aken B."/>
            <person name="Zhang G."/>
            <person name="Irie N."/>
        </authorList>
    </citation>
    <scope>NUCLEOTIDE SEQUENCE [LARGE SCALE GENOMIC DNA]</scope>
</reference>
<dbReference type="Gene3D" id="1.20.1250.10">
    <property type="match status" value="1"/>
</dbReference>
<comment type="similarity">
    <text evidence="2">Belongs to the IL-6 superfamily.</text>
</comment>
<evidence type="ECO:0000256" key="3">
    <source>
        <dbReference type="ARBA" id="ARBA00022525"/>
    </source>
</evidence>
<name>M7BE55_CHEMY</name>
<dbReference type="eggNOG" id="ENOG502SCNA">
    <property type="taxonomic scope" value="Eukaryota"/>
</dbReference>
<gene>
    <name evidence="7" type="ORF">UY3_09134</name>
</gene>
<dbReference type="AlphaFoldDB" id="M7BE55"/>
<dbReference type="PANTHER" id="PTHR10511">
    <property type="entry name" value="GRANULOCYTE COLONY-STIMULATING FACTOR"/>
    <property type="match status" value="1"/>
</dbReference>
<dbReference type="Pfam" id="PF16647">
    <property type="entry name" value="GCSF"/>
    <property type="match status" value="1"/>
</dbReference>
<evidence type="ECO:0000313" key="7">
    <source>
        <dbReference type="EMBL" id="EMP33840.1"/>
    </source>
</evidence>
<keyword evidence="8" id="KW-1185">Reference proteome</keyword>
<dbReference type="SMART" id="SM00126">
    <property type="entry name" value="IL6"/>
    <property type="match status" value="1"/>
</dbReference>
<sequence>MIAISQSPAQDRSRQGLAKGAGAPTRAVLCLGCTMLHAAPLPEFSGDQDFQQFLQKDLEYIRKIKGDVAQVQELVCTTLQLCNEEELMLVKQKLGISQAPLNQCHSKTFQVDACFSQIRDGLQIYHGHLAILLQLLPAHSSLVDGLRPGGSPLTSSSRYTAPLAPPMEDLGLNTVTYPKAEGHGTLPSLSSDFDKQASGFIIPANFKRFLEAAFRALRHLTLV</sequence>
<dbReference type="GO" id="GO:0005130">
    <property type="term" value="F:granulocyte colony-stimulating factor receptor binding"/>
    <property type="evidence" value="ECO:0007669"/>
    <property type="project" value="TreeGrafter"/>
</dbReference>